<keyword evidence="1" id="KW-0378">Hydrolase</keyword>
<dbReference type="GO" id="GO:0000287">
    <property type="term" value="F:magnesium ion binding"/>
    <property type="evidence" value="ECO:0007669"/>
    <property type="project" value="TreeGrafter"/>
</dbReference>
<dbReference type="GO" id="GO:0005829">
    <property type="term" value="C:cytosol"/>
    <property type="evidence" value="ECO:0007669"/>
    <property type="project" value="TreeGrafter"/>
</dbReference>
<dbReference type="PROSITE" id="PS01229">
    <property type="entry name" value="COF_2"/>
    <property type="match status" value="1"/>
</dbReference>
<dbReference type="EMBL" id="JAAVVK010000001">
    <property type="protein sequence ID" value="NKE38202.1"/>
    <property type="molecule type" value="Genomic_DNA"/>
</dbReference>
<dbReference type="InterPro" id="IPR000150">
    <property type="entry name" value="Cof"/>
</dbReference>
<dbReference type="Gene3D" id="3.30.1240.10">
    <property type="match status" value="1"/>
</dbReference>
<dbReference type="NCBIfam" id="TIGR00099">
    <property type="entry name" value="Cof-subfamily"/>
    <property type="match status" value="1"/>
</dbReference>
<sequence length="272" mass="31055">MIKIIFTDVDGTLLDSWGNVSQDNINACMKAQQENIPVVVNTGRYGTNALKVAKIIKADQHHGYSIGNDGAEIWSFKDNKWIYLSQLNHEVASKLAEWLLNYHPDLLLNFGALNHMYVNRLYSKWGKWLEHLDISIKQITTFNDIEENVSKVLVILEQYWDSNKIKQFITDFETKFPDLTIVQYHTNVFSIGNKDISKGTAISWLCQHLKIDVQDALAIGDSFNDLTMFEVVGHPVVMDNAHEAIKSYGEWIAPNNDNHGVCRAIEHYISKS</sequence>
<organism evidence="1 2">
    <name type="scientific">Spiroplasma platyhelix PALS-1</name>
    <dbReference type="NCBI Taxonomy" id="1276218"/>
    <lineage>
        <taxon>Bacteria</taxon>
        <taxon>Bacillati</taxon>
        <taxon>Mycoplasmatota</taxon>
        <taxon>Mollicutes</taxon>
        <taxon>Entomoplasmatales</taxon>
        <taxon>Spiroplasmataceae</taxon>
        <taxon>Spiroplasma</taxon>
    </lineage>
</organism>
<dbReference type="Proteomes" id="UP000584587">
    <property type="component" value="Unassembled WGS sequence"/>
</dbReference>
<dbReference type="PANTHER" id="PTHR10000:SF8">
    <property type="entry name" value="HAD SUPERFAMILY HYDROLASE-LIKE, TYPE 3"/>
    <property type="match status" value="1"/>
</dbReference>
<dbReference type="AlphaFoldDB" id="A0A846TVN2"/>
<accession>A0A846TVN2</accession>
<dbReference type="InterPro" id="IPR036412">
    <property type="entry name" value="HAD-like_sf"/>
</dbReference>
<keyword evidence="2" id="KW-1185">Reference proteome</keyword>
<dbReference type="NCBIfam" id="TIGR01484">
    <property type="entry name" value="HAD-SF-IIB"/>
    <property type="match status" value="1"/>
</dbReference>
<protein>
    <submittedName>
        <fullName evidence="1">Cof-type HAD-IIB family hydrolase</fullName>
    </submittedName>
</protein>
<proteinExistence type="predicted"/>
<dbReference type="Gene3D" id="3.40.50.1000">
    <property type="entry name" value="HAD superfamily/HAD-like"/>
    <property type="match status" value="1"/>
</dbReference>
<reference evidence="1 2" key="1">
    <citation type="submission" date="2020-04" db="EMBL/GenBank/DDBJ databases">
        <title>Complete genome sequence of Spiroplasma platyhelix ATCC 51748, an insect isolate.</title>
        <authorList>
            <person name="Green E.A."/>
            <person name="Klassen J.L."/>
        </authorList>
    </citation>
    <scope>NUCLEOTIDE SEQUENCE [LARGE SCALE GENOMIC DNA]</scope>
    <source>
        <strain evidence="1 2">PALS-1</strain>
    </source>
</reference>
<dbReference type="SUPFAM" id="SSF56784">
    <property type="entry name" value="HAD-like"/>
    <property type="match status" value="1"/>
</dbReference>
<dbReference type="PANTHER" id="PTHR10000">
    <property type="entry name" value="PHOSPHOSERINE PHOSPHATASE"/>
    <property type="match status" value="1"/>
</dbReference>
<dbReference type="SFLD" id="SFLDS00003">
    <property type="entry name" value="Haloacid_Dehalogenase"/>
    <property type="match status" value="1"/>
</dbReference>
<dbReference type="GO" id="GO:0016791">
    <property type="term" value="F:phosphatase activity"/>
    <property type="evidence" value="ECO:0007669"/>
    <property type="project" value="TreeGrafter"/>
</dbReference>
<gene>
    <name evidence="1" type="ORF">HER12_00310</name>
</gene>
<name>A0A846TVN2_9MOLU</name>
<dbReference type="InterPro" id="IPR023214">
    <property type="entry name" value="HAD_sf"/>
</dbReference>
<dbReference type="InterPro" id="IPR006379">
    <property type="entry name" value="HAD-SF_hydro_IIB"/>
</dbReference>
<dbReference type="SFLD" id="SFLDG01140">
    <property type="entry name" value="C2.B:_Phosphomannomutase_and_P"/>
    <property type="match status" value="1"/>
</dbReference>
<dbReference type="Pfam" id="PF08282">
    <property type="entry name" value="Hydrolase_3"/>
    <property type="match status" value="1"/>
</dbReference>
<evidence type="ECO:0000313" key="1">
    <source>
        <dbReference type="EMBL" id="NKE38202.1"/>
    </source>
</evidence>
<evidence type="ECO:0000313" key="2">
    <source>
        <dbReference type="Proteomes" id="UP000584587"/>
    </source>
</evidence>
<comment type="caution">
    <text evidence="1">The sequence shown here is derived from an EMBL/GenBank/DDBJ whole genome shotgun (WGS) entry which is preliminary data.</text>
</comment>
<dbReference type="RefSeq" id="WP_168104680.1">
    <property type="nucleotide sequence ID" value="NZ_CP051215.1"/>
</dbReference>